<dbReference type="Proteomes" id="UP001211907">
    <property type="component" value="Unassembled WGS sequence"/>
</dbReference>
<comment type="caution">
    <text evidence="3">The sequence shown here is derived from an EMBL/GenBank/DDBJ whole genome shotgun (WGS) entry which is preliminary data.</text>
</comment>
<evidence type="ECO:0000256" key="1">
    <source>
        <dbReference type="ARBA" id="ARBA00022737"/>
    </source>
</evidence>
<dbReference type="AlphaFoldDB" id="A0AAD5T2I6"/>
<keyword evidence="2" id="KW-0040">ANK repeat</keyword>
<dbReference type="InterPro" id="IPR011333">
    <property type="entry name" value="SKP1/BTB/POZ_sf"/>
</dbReference>
<evidence type="ECO:0000313" key="3">
    <source>
        <dbReference type="EMBL" id="KAJ3124541.1"/>
    </source>
</evidence>
<keyword evidence="1" id="KW-0677">Repeat</keyword>
<dbReference type="PANTHER" id="PTHR46231:SF1">
    <property type="entry name" value="ANKYRIN REPEAT AND BTB_POZ DOMAIN-CONTAINING PROTEIN 1"/>
    <property type="match status" value="1"/>
</dbReference>
<dbReference type="Gene3D" id="3.30.710.10">
    <property type="entry name" value="Potassium Channel Kv1.1, Chain A"/>
    <property type="match status" value="1"/>
</dbReference>
<feature type="non-terminal residue" evidence="3">
    <location>
        <position position="118"/>
    </location>
</feature>
<name>A0AAD5T2I6_9FUNG</name>
<sequence>MLELLQVSDLLLLERLKTNCVNYIMSLPSDKIKNSNSLLRASWSMNLPRLEQHITKLYAQNFDKIASDVEFSELILESAQSVVNREEADTVIFVDDLKWWLSRLHGFNGDDDIGILNE</sequence>
<gene>
    <name evidence="3" type="ORF">HK100_011196</name>
</gene>
<dbReference type="GO" id="GO:0005737">
    <property type="term" value="C:cytoplasm"/>
    <property type="evidence" value="ECO:0007669"/>
    <property type="project" value="TreeGrafter"/>
</dbReference>
<accession>A0AAD5T2I6</accession>
<organism evidence="3 4">
    <name type="scientific">Physocladia obscura</name>
    <dbReference type="NCBI Taxonomy" id="109957"/>
    <lineage>
        <taxon>Eukaryota</taxon>
        <taxon>Fungi</taxon>
        <taxon>Fungi incertae sedis</taxon>
        <taxon>Chytridiomycota</taxon>
        <taxon>Chytridiomycota incertae sedis</taxon>
        <taxon>Chytridiomycetes</taxon>
        <taxon>Chytridiales</taxon>
        <taxon>Chytriomycetaceae</taxon>
        <taxon>Physocladia</taxon>
    </lineage>
</organism>
<dbReference type="EMBL" id="JADGJH010000666">
    <property type="protein sequence ID" value="KAJ3124541.1"/>
    <property type="molecule type" value="Genomic_DNA"/>
</dbReference>
<dbReference type="GO" id="GO:0000151">
    <property type="term" value="C:ubiquitin ligase complex"/>
    <property type="evidence" value="ECO:0007669"/>
    <property type="project" value="TreeGrafter"/>
</dbReference>
<keyword evidence="4" id="KW-1185">Reference proteome</keyword>
<proteinExistence type="predicted"/>
<reference evidence="3" key="1">
    <citation type="submission" date="2020-05" db="EMBL/GenBank/DDBJ databases">
        <title>Phylogenomic resolution of chytrid fungi.</title>
        <authorList>
            <person name="Stajich J.E."/>
            <person name="Amses K."/>
            <person name="Simmons R."/>
            <person name="Seto K."/>
            <person name="Myers J."/>
            <person name="Bonds A."/>
            <person name="Quandt C.A."/>
            <person name="Barry K."/>
            <person name="Liu P."/>
            <person name="Grigoriev I."/>
            <person name="Longcore J.E."/>
            <person name="James T.Y."/>
        </authorList>
    </citation>
    <scope>NUCLEOTIDE SEQUENCE</scope>
    <source>
        <strain evidence="3">JEL0513</strain>
    </source>
</reference>
<protein>
    <submittedName>
        <fullName evidence="3">Uncharacterized protein</fullName>
    </submittedName>
</protein>
<dbReference type="InterPro" id="IPR044515">
    <property type="entry name" value="ABTB1"/>
</dbReference>
<evidence type="ECO:0000313" key="4">
    <source>
        <dbReference type="Proteomes" id="UP001211907"/>
    </source>
</evidence>
<evidence type="ECO:0000256" key="2">
    <source>
        <dbReference type="ARBA" id="ARBA00023043"/>
    </source>
</evidence>
<dbReference type="PANTHER" id="PTHR46231">
    <property type="entry name" value="ANKYRIN REPEAT AND BTB/POZ DOMAIN-CONTAINING PROTEIN 1"/>
    <property type="match status" value="1"/>
</dbReference>